<keyword evidence="3" id="KW-1003">Cell membrane</keyword>
<keyword evidence="4 7" id="KW-0812">Transmembrane</keyword>
<keyword evidence="5 7" id="KW-1133">Transmembrane helix</keyword>
<evidence type="ECO:0000256" key="2">
    <source>
        <dbReference type="ARBA" id="ARBA00007362"/>
    </source>
</evidence>
<dbReference type="PANTHER" id="PTHR42920">
    <property type="entry name" value="OS03G0707200 PROTEIN-RELATED"/>
    <property type="match status" value="1"/>
</dbReference>
<feature type="domain" description="EamA" evidence="8">
    <location>
        <begin position="9"/>
        <end position="136"/>
    </location>
</feature>
<evidence type="ECO:0000313" key="9">
    <source>
        <dbReference type="EMBL" id="MCV9888429.1"/>
    </source>
</evidence>
<dbReference type="Proteomes" id="UP001526147">
    <property type="component" value="Unassembled WGS sequence"/>
</dbReference>
<dbReference type="SUPFAM" id="SSF103481">
    <property type="entry name" value="Multidrug resistance efflux transporter EmrE"/>
    <property type="match status" value="2"/>
</dbReference>
<feature type="transmembrane region" description="Helical" evidence="7">
    <location>
        <begin position="172"/>
        <end position="190"/>
    </location>
</feature>
<organism evidence="9 10">
    <name type="scientific">Metabacillus halosaccharovorans</name>
    <dbReference type="NCBI Taxonomy" id="930124"/>
    <lineage>
        <taxon>Bacteria</taxon>
        <taxon>Bacillati</taxon>
        <taxon>Bacillota</taxon>
        <taxon>Bacilli</taxon>
        <taxon>Bacillales</taxon>
        <taxon>Bacillaceae</taxon>
        <taxon>Metabacillus</taxon>
    </lineage>
</organism>
<keyword evidence="6 7" id="KW-0472">Membrane</keyword>
<evidence type="ECO:0000256" key="5">
    <source>
        <dbReference type="ARBA" id="ARBA00022989"/>
    </source>
</evidence>
<feature type="transmembrane region" description="Helical" evidence="7">
    <location>
        <begin position="210"/>
        <end position="229"/>
    </location>
</feature>
<evidence type="ECO:0000256" key="3">
    <source>
        <dbReference type="ARBA" id="ARBA00022475"/>
    </source>
</evidence>
<dbReference type="InterPro" id="IPR000620">
    <property type="entry name" value="EamA_dom"/>
</dbReference>
<evidence type="ECO:0000259" key="8">
    <source>
        <dbReference type="Pfam" id="PF00892"/>
    </source>
</evidence>
<dbReference type="Pfam" id="PF00892">
    <property type="entry name" value="EamA"/>
    <property type="match status" value="2"/>
</dbReference>
<feature type="transmembrane region" description="Helical" evidence="7">
    <location>
        <begin position="94"/>
        <end position="113"/>
    </location>
</feature>
<reference evidence="9 10" key="1">
    <citation type="submission" date="2022-10" db="EMBL/GenBank/DDBJ databases">
        <title>Draft genome assembly of moderately radiation resistant bacterium Metabacillus halosaccharovorans.</title>
        <authorList>
            <person name="Pal S."/>
            <person name="Gopinathan A."/>
        </authorList>
    </citation>
    <scope>NUCLEOTIDE SEQUENCE [LARGE SCALE GENOMIC DNA]</scope>
    <source>
        <strain evidence="9 10">VITHBRA001</strain>
    </source>
</reference>
<gene>
    <name evidence="9" type="ORF">OIH86_22515</name>
</gene>
<dbReference type="RefSeq" id="WP_264144526.1">
    <property type="nucleotide sequence ID" value="NZ_JAOYEY010000050.1"/>
</dbReference>
<keyword evidence="10" id="KW-1185">Reference proteome</keyword>
<comment type="caution">
    <text evidence="9">The sequence shown here is derived from an EMBL/GenBank/DDBJ whole genome shotgun (WGS) entry which is preliminary data.</text>
</comment>
<feature type="transmembrane region" description="Helical" evidence="7">
    <location>
        <begin position="64"/>
        <end position="88"/>
    </location>
</feature>
<feature type="transmembrane region" description="Helical" evidence="7">
    <location>
        <begin position="266"/>
        <end position="284"/>
    </location>
</feature>
<dbReference type="PANTHER" id="PTHR42920:SF5">
    <property type="entry name" value="EAMA DOMAIN-CONTAINING PROTEIN"/>
    <property type="match status" value="1"/>
</dbReference>
<protein>
    <submittedName>
        <fullName evidence="9">DMT family transporter</fullName>
    </submittedName>
</protein>
<comment type="similarity">
    <text evidence="2">Belongs to the EamA transporter family.</text>
</comment>
<evidence type="ECO:0000256" key="4">
    <source>
        <dbReference type="ARBA" id="ARBA00022692"/>
    </source>
</evidence>
<comment type="subcellular location">
    <subcellularLocation>
        <location evidence="1">Cell membrane</location>
        <topology evidence="1">Multi-pass membrane protein</topology>
    </subcellularLocation>
</comment>
<feature type="domain" description="EamA" evidence="8">
    <location>
        <begin position="145"/>
        <end position="280"/>
    </location>
</feature>
<evidence type="ECO:0000256" key="7">
    <source>
        <dbReference type="SAM" id="Phobius"/>
    </source>
</evidence>
<dbReference type="EMBL" id="JAOYEY010000050">
    <property type="protein sequence ID" value="MCV9888429.1"/>
    <property type="molecule type" value="Genomic_DNA"/>
</dbReference>
<feature type="transmembrane region" description="Helical" evidence="7">
    <location>
        <begin position="241"/>
        <end position="260"/>
    </location>
</feature>
<name>A0ABT3DNF6_9BACI</name>
<sequence length="298" mass="33023">MKKLFADGSLLFVAFIWGSTFVIVQNAIQTLPPHLFNGIRFLLAAIILSLFVGKKEKKFITLKLMKAGTFLGFFLFIGYAFQTVGLIYTTSSKAGFITGLSVLIVPILATYYLKEPPKLIIFISAGFGTVGLYFLTLAGISQINFGDLLILICAIGFAFHIVFTSKFTEQHPALPLTIIQLLTVSILSFLSSFTFEKTLVSLNQVLHGDVIFALLITSIFATAIAFYIQTKFQQFTSAARVAIIFAMEPVFAAITAFFVLNERLSMYGLIGCLFIFTAMITTEIPKLLKRELKQTNHI</sequence>
<accession>A0ABT3DNF6</accession>
<evidence type="ECO:0000313" key="10">
    <source>
        <dbReference type="Proteomes" id="UP001526147"/>
    </source>
</evidence>
<dbReference type="InterPro" id="IPR037185">
    <property type="entry name" value="EmrE-like"/>
</dbReference>
<feature type="transmembrane region" description="Helical" evidence="7">
    <location>
        <begin position="120"/>
        <end position="142"/>
    </location>
</feature>
<dbReference type="InterPro" id="IPR051258">
    <property type="entry name" value="Diverse_Substrate_Transporter"/>
</dbReference>
<evidence type="ECO:0000256" key="1">
    <source>
        <dbReference type="ARBA" id="ARBA00004651"/>
    </source>
</evidence>
<proteinExistence type="inferred from homology"/>
<evidence type="ECO:0000256" key="6">
    <source>
        <dbReference type="ARBA" id="ARBA00023136"/>
    </source>
</evidence>
<feature type="transmembrane region" description="Helical" evidence="7">
    <location>
        <begin position="148"/>
        <end position="165"/>
    </location>
</feature>
<feature type="transmembrane region" description="Helical" evidence="7">
    <location>
        <begin position="34"/>
        <end position="52"/>
    </location>
</feature>
<feature type="transmembrane region" description="Helical" evidence="7">
    <location>
        <begin position="9"/>
        <end position="28"/>
    </location>
</feature>